<dbReference type="PROSITE" id="PS51194">
    <property type="entry name" value="HELICASE_CTER"/>
    <property type="match status" value="1"/>
</dbReference>
<dbReference type="GO" id="GO:0006302">
    <property type="term" value="P:double-strand break repair"/>
    <property type="evidence" value="ECO:0007669"/>
    <property type="project" value="InterPro"/>
</dbReference>
<dbReference type="InterPro" id="IPR042115">
    <property type="entry name" value="PriA_3primeBD_sf"/>
</dbReference>
<feature type="domain" description="Helicase C-terminal" evidence="14">
    <location>
        <begin position="500"/>
        <end position="675"/>
    </location>
</feature>
<dbReference type="Pfam" id="PF18319">
    <property type="entry name" value="Zn_ribbon_PriA"/>
    <property type="match status" value="1"/>
</dbReference>
<dbReference type="GO" id="GO:0016787">
    <property type="term" value="F:hydrolase activity"/>
    <property type="evidence" value="ECO:0007669"/>
    <property type="project" value="UniProtKB-KW"/>
</dbReference>
<comment type="similarity">
    <text evidence="12">Belongs to the helicase family. PriA subfamily.</text>
</comment>
<evidence type="ECO:0000256" key="8">
    <source>
        <dbReference type="ARBA" id="ARBA00022840"/>
    </source>
</evidence>
<organism evidence="15">
    <name type="scientific">Caldimicrobium thiodismutans</name>
    <dbReference type="NCBI Taxonomy" id="1653476"/>
    <lineage>
        <taxon>Bacteria</taxon>
        <taxon>Pseudomonadati</taxon>
        <taxon>Thermodesulfobacteriota</taxon>
        <taxon>Thermodesulfobacteria</taxon>
        <taxon>Thermodesulfobacteriales</taxon>
        <taxon>Thermodesulfobacteriaceae</taxon>
        <taxon>Caldimicrobium</taxon>
    </lineage>
</organism>
<dbReference type="GO" id="GO:0006270">
    <property type="term" value="P:DNA replication initiation"/>
    <property type="evidence" value="ECO:0007669"/>
    <property type="project" value="TreeGrafter"/>
</dbReference>
<dbReference type="Pfam" id="PF17764">
    <property type="entry name" value="PriA_3primeBD"/>
    <property type="match status" value="1"/>
</dbReference>
<evidence type="ECO:0000256" key="2">
    <source>
        <dbReference type="ARBA" id="ARBA00022705"/>
    </source>
</evidence>
<dbReference type="GO" id="GO:0005524">
    <property type="term" value="F:ATP binding"/>
    <property type="evidence" value="ECO:0007669"/>
    <property type="project" value="UniProtKB-UniRule"/>
</dbReference>
<evidence type="ECO:0000256" key="11">
    <source>
        <dbReference type="ARBA" id="ARBA00048988"/>
    </source>
</evidence>
<dbReference type="Pfam" id="PF00271">
    <property type="entry name" value="Helicase_C"/>
    <property type="match status" value="1"/>
</dbReference>
<evidence type="ECO:0000256" key="12">
    <source>
        <dbReference type="HAMAP-Rule" id="MF_00983"/>
    </source>
</evidence>
<feature type="binding site" evidence="12">
    <location>
        <position position="487"/>
    </location>
    <ligand>
        <name>Zn(2+)</name>
        <dbReference type="ChEBI" id="CHEBI:29105"/>
        <label>1</label>
    </ligand>
</feature>
<evidence type="ECO:0000259" key="13">
    <source>
        <dbReference type="PROSITE" id="PS51192"/>
    </source>
</evidence>
<dbReference type="NCBIfam" id="TIGR00595">
    <property type="entry name" value="priA"/>
    <property type="match status" value="1"/>
</dbReference>
<dbReference type="Gene3D" id="3.40.50.300">
    <property type="entry name" value="P-loop containing nucleotide triphosphate hydrolases"/>
    <property type="match status" value="2"/>
</dbReference>
<dbReference type="EC" id="5.6.2.4" evidence="12"/>
<accession>A0A832GJU6</accession>
<dbReference type="GO" id="GO:0006310">
    <property type="term" value="P:DNA recombination"/>
    <property type="evidence" value="ECO:0007669"/>
    <property type="project" value="InterPro"/>
</dbReference>
<evidence type="ECO:0000256" key="4">
    <source>
        <dbReference type="ARBA" id="ARBA00022741"/>
    </source>
</evidence>
<feature type="binding site" evidence="12">
    <location>
        <position position="499"/>
    </location>
    <ligand>
        <name>Zn(2+)</name>
        <dbReference type="ChEBI" id="CHEBI:29105"/>
        <label>2</label>
    </ligand>
</feature>
<keyword evidence="10 12" id="KW-0413">Isomerase</keyword>
<evidence type="ECO:0000256" key="10">
    <source>
        <dbReference type="ARBA" id="ARBA00023235"/>
    </source>
</evidence>
<evidence type="ECO:0000259" key="14">
    <source>
        <dbReference type="PROSITE" id="PS51194"/>
    </source>
</evidence>
<evidence type="ECO:0000256" key="3">
    <source>
        <dbReference type="ARBA" id="ARBA00022723"/>
    </source>
</evidence>
<dbReference type="InterPro" id="IPR014001">
    <property type="entry name" value="Helicase_ATP-bd"/>
</dbReference>
<dbReference type="AlphaFoldDB" id="A0A832GJU6"/>
<dbReference type="PANTHER" id="PTHR30580:SF0">
    <property type="entry name" value="PRIMOSOMAL PROTEIN N"/>
    <property type="match status" value="1"/>
</dbReference>
<comment type="caution">
    <text evidence="15">The sequence shown here is derived from an EMBL/GenBank/DDBJ whole genome shotgun (WGS) entry which is preliminary data.</text>
</comment>
<keyword evidence="8 12" id="KW-0067">ATP-binding</keyword>
<dbReference type="InterPro" id="IPR027417">
    <property type="entry name" value="P-loop_NTPase"/>
</dbReference>
<comment type="function">
    <text evidence="12">Initiates the restart of stalled replication forks, which reloads the replicative helicase on sites other than the origin of replication. Recognizes and binds to abandoned replication forks and remodels them to uncover a helicase loading site. Promotes assembly of the primosome at these replication forks.</text>
</comment>
<feature type="binding site" evidence="12">
    <location>
        <position position="490"/>
    </location>
    <ligand>
        <name>Zn(2+)</name>
        <dbReference type="ChEBI" id="CHEBI:29105"/>
        <label>1</label>
    </ligand>
</feature>
<dbReference type="InterPro" id="IPR001650">
    <property type="entry name" value="Helicase_C-like"/>
</dbReference>
<dbReference type="GO" id="GO:0003677">
    <property type="term" value="F:DNA binding"/>
    <property type="evidence" value="ECO:0007669"/>
    <property type="project" value="UniProtKB-UniRule"/>
</dbReference>
<sequence length="780" mass="90135">MFLIEVSLPLPLFKSFHYLSDIFIPPGVRVVVPFGKQTLVGIVWNAIETTPDKLDPTIEYKEIIDVLDPLPLYPPKFFPFLEWISKYYHTPLGLVLKMALPSGVFKMPERRIYLTEEGEKALKKGTLPQVFTQCLKGGANLKTFLKKNKLKLKDIKNWERLGLLLVKSEIPRVKLATEVFYRLVKRPKGELGESLAQLFGENLELPAYVLREKIASKELKRLLREGYLERLEFPKMRRITLPTEPLRDYVLTPTQRGILQQLEKGLYEGKGQIFLLHGVTGSGKSLIYLELIKRVLAQGKRVLFLLPEIALTHYIERLLFDHFKGEIAVLHSALTSNQRFSEWMKVLEGRAKIVLGTRSAIFAPVEGLGLIIVDEEHDPSYKEENLPCKYQARDLAILRGKREGAMVLLGSATPSIKSYFYARRGVYNLLTLKERPFVKMPEVKLVKLKPKEWVSKEVLYEIEKTLAKGKSLFVYLNRRGYAPLVRCEECGYVWACPNCGIPLTYHKSEERLLCHYCAFEIGSKILCPNCSSPKQRYFRLGTERVEEEFQRLFPGVEILRFDRDTVTSEKKLNEILNKLYDPRPKIIVGTQMGVHGHNFPQVNLVIVLRAEEGLFLPHYKAEERTFQLLLQAEGRAGRKDERGKVIIQTAMPEHYVINLALKQDYETFFQEELLKRKKYGFPPFKRLALFKMEAASEERLIEKATKLKMEMETFKEQKNLSLEILGPSPAPLRKLRGKYRWFLLLKSDSHRDLHILLDAFKDVRMAGINIELDVDPEDLL</sequence>
<protein>
    <recommendedName>
        <fullName evidence="12">Replication restart protein PriA</fullName>
    </recommendedName>
    <alternativeName>
        <fullName evidence="12">ATP-dependent DNA helicase PriA</fullName>
        <ecNumber evidence="12">5.6.2.4</ecNumber>
    </alternativeName>
    <alternativeName>
        <fullName evidence="12">DNA 3'-5' helicase PriA</fullName>
    </alternativeName>
</protein>
<evidence type="ECO:0000256" key="7">
    <source>
        <dbReference type="ARBA" id="ARBA00022833"/>
    </source>
</evidence>
<keyword evidence="1 12" id="KW-0639">Primosome</keyword>
<dbReference type="GO" id="GO:0008270">
    <property type="term" value="F:zinc ion binding"/>
    <property type="evidence" value="ECO:0007669"/>
    <property type="project" value="UniProtKB-UniRule"/>
</dbReference>
<keyword evidence="5 12" id="KW-0378">Hydrolase</keyword>
<comment type="catalytic activity">
    <reaction evidence="12">
        <text>Couples ATP hydrolysis with the unwinding of duplex DNA by translocating in the 3'-5' direction.</text>
        <dbReference type="EC" id="5.6.2.4"/>
    </reaction>
</comment>
<dbReference type="Gene3D" id="3.40.1440.60">
    <property type="entry name" value="PriA, 3(prime) DNA-binding domain"/>
    <property type="match status" value="1"/>
</dbReference>
<keyword evidence="2 12" id="KW-0235">DNA replication</keyword>
<comment type="subunit">
    <text evidence="12">Component of the replication restart primosome.</text>
</comment>
<feature type="binding site" evidence="12">
    <location>
        <position position="530"/>
    </location>
    <ligand>
        <name>Zn(2+)</name>
        <dbReference type="ChEBI" id="CHEBI:29105"/>
        <label>1</label>
    </ligand>
</feature>
<keyword evidence="3 12" id="KW-0479">Metal-binding</keyword>
<dbReference type="Pfam" id="PF18074">
    <property type="entry name" value="PriA_C"/>
    <property type="match status" value="1"/>
</dbReference>
<dbReference type="CDD" id="cd17929">
    <property type="entry name" value="DEXHc_priA"/>
    <property type="match status" value="1"/>
</dbReference>
<comment type="cofactor">
    <cofactor evidence="12">
        <name>Zn(2+)</name>
        <dbReference type="ChEBI" id="CHEBI:29105"/>
    </cofactor>
    <text evidence="12">Binds 2 zinc ions per subunit.</text>
</comment>
<dbReference type="InterPro" id="IPR011545">
    <property type="entry name" value="DEAD/DEAH_box_helicase_dom"/>
</dbReference>
<evidence type="ECO:0000256" key="9">
    <source>
        <dbReference type="ARBA" id="ARBA00023125"/>
    </source>
</evidence>
<dbReference type="InterPro" id="IPR040498">
    <property type="entry name" value="PriA_CRR"/>
</dbReference>
<dbReference type="PROSITE" id="PS51192">
    <property type="entry name" value="HELICASE_ATP_BIND_1"/>
    <property type="match status" value="1"/>
</dbReference>
<evidence type="ECO:0000313" key="15">
    <source>
        <dbReference type="EMBL" id="HGV54498.1"/>
    </source>
</evidence>
<dbReference type="InterPro" id="IPR005259">
    <property type="entry name" value="PriA"/>
</dbReference>
<gene>
    <name evidence="12 15" type="primary">priA</name>
    <name evidence="15" type="ORF">ENT73_00225</name>
</gene>
<dbReference type="GO" id="GO:0043138">
    <property type="term" value="F:3'-5' DNA helicase activity"/>
    <property type="evidence" value="ECO:0007669"/>
    <property type="project" value="UniProtKB-EC"/>
</dbReference>
<keyword evidence="6 12" id="KW-0347">Helicase</keyword>
<dbReference type="SUPFAM" id="SSF52540">
    <property type="entry name" value="P-loop containing nucleoside triphosphate hydrolases"/>
    <property type="match status" value="2"/>
</dbReference>
<dbReference type="Pfam" id="PF00270">
    <property type="entry name" value="DEAD"/>
    <property type="match status" value="1"/>
</dbReference>
<dbReference type="GO" id="GO:0006269">
    <property type="term" value="P:DNA replication, synthesis of primer"/>
    <property type="evidence" value="ECO:0007669"/>
    <property type="project" value="UniProtKB-KW"/>
</dbReference>
<dbReference type="SMART" id="SM00487">
    <property type="entry name" value="DEXDc"/>
    <property type="match status" value="1"/>
</dbReference>
<feature type="domain" description="Helicase ATP-binding" evidence="13">
    <location>
        <begin position="265"/>
        <end position="432"/>
    </location>
</feature>
<feature type="binding site" evidence="12">
    <location>
        <position position="517"/>
    </location>
    <ligand>
        <name>Zn(2+)</name>
        <dbReference type="ChEBI" id="CHEBI:29105"/>
        <label>2</label>
    </ligand>
</feature>
<dbReference type="InterPro" id="IPR041222">
    <property type="entry name" value="PriA_3primeBD"/>
</dbReference>
<name>A0A832GJU6_9BACT</name>
<dbReference type="GO" id="GO:1990077">
    <property type="term" value="C:primosome complex"/>
    <property type="evidence" value="ECO:0007669"/>
    <property type="project" value="UniProtKB-UniRule"/>
</dbReference>
<evidence type="ECO:0000256" key="6">
    <source>
        <dbReference type="ARBA" id="ARBA00022806"/>
    </source>
</evidence>
<evidence type="ECO:0000256" key="5">
    <source>
        <dbReference type="ARBA" id="ARBA00022801"/>
    </source>
</evidence>
<evidence type="ECO:0000256" key="1">
    <source>
        <dbReference type="ARBA" id="ARBA00022515"/>
    </source>
</evidence>
<keyword evidence="9 12" id="KW-0238">DNA-binding</keyword>
<dbReference type="EMBL" id="DSZU01000004">
    <property type="protein sequence ID" value="HGV54498.1"/>
    <property type="molecule type" value="Genomic_DNA"/>
</dbReference>
<dbReference type="PANTHER" id="PTHR30580">
    <property type="entry name" value="PRIMOSOMAL PROTEIN N"/>
    <property type="match status" value="1"/>
</dbReference>
<dbReference type="SMART" id="SM00490">
    <property type="entry name" value="HELICc"/>
    <property type="match status" value="1"/>
</dbReference>
<dbReference type="InterPro" id="IPR041236">
    <property type="entry name" value="PriA_C"/>
</dbReference>
<feature type="binding site" evidence="12">
    <location>
        <position position="527"/>
    </location>
    <ligand>
        <name>Zn(2+)</name>
        <dbReference type="ChEBI" id="CHEBI:29105"/>
        <label>1</label>
    </ligand>
</feature>
<keyword evidence="7 12" id="KW-0862">Zinc</keyword>
<proteinExistence type="inferred from homology"/>
<dbReference type="HAMAP" id="MF_00983">
    <property type="entry name" value="PriA"/>
    <property type="match status" value="1"/>
</dbReference>
<feature type="binding site" evidence="12">
    <location>
        <position position="514"/>
    </location>
    <ligand>
        <name>Zn(2+)</name>
        <dbReference type="ChEBI" id="CHEBI:29105"/>
        <label>2</label>
    </ligand>
</feature>
<comment type="catalytic activity">
    <reaction evidence="11 12">
        <text>ATP + H2O = ADP + phosphate + H(+)</text>
        <dbReference type="Rhea" id="RHEA:13065"/>
        <dbReference type="ChEBI" id="CHEBI:15377"/>
        <dbReference type="ChEBI" id="CHEBI:15378"/>
        <dbReference type="ChEBI" id="CHEBI:30616"/>
        <dbReference type="ChEBI" id="CHEBI:43474"/>
        <dbReference type="ChEBI" id="CHEBI:456216"/>
        <dbReference type="EC" id="5.6.2.4"/>
    </reaction>
</comment>
<keyword evidence="4 12" id="KW-0547">Nucleotide-binding</keyword>
<feature type="binding site" evidence="12">
    <location>
        <position position="496"/>
    </location>
    <ligand>
        <name>Zn(2+)</name>
        <dbReference type="ChEBI" id="CHEBI:29105"/>
        <label>2</label>
    </ligand>
</feature>
<reference evidence="15" key="1">
    <citation type="journal article" date="2020" name="mSystems">
        <title>Genome- and Community-Level Interaction Insights into Carbon Utilization and Element Cycling Functions of Hydrothermarchaeota in Hydrothermal Sediment.</title>
        <authorList>
            <person name="Zhou Z."/>
            <person name="Liu Y."/>
            <person name="Xu W."/>
            <person name="Pan J."/>
            <person name="Luo Z.H."/>
            <person name="Li M."/>
        </authorList>
    </citation>
    <scope>NUCLEOTIDE SEQUENCE [LARGE SCALE GENOMIC DNA]</scope>
    <source>
        <strain evidence="15">SpSt-605</strain>
    </source>
</reference>
<dbReference type="FunFam" id="3.40.50.300:FF:000489">
    <property type="entry name" value="Primosome assembly protein PriA"/>
    <property type="match status" value="1"/>
</dbReference>